<keyword evidence="2" id="KW-1185">Reference proteome</keyword>
<reference evidence="1" key="1">
    <citation type="journal article" date="2023" name="Front. Mar. Sci.">
        <title>A new Merluccius polli reference genome to investigate the effects of global change in West African waters.</title>
        <authorList>
            <person name="Mateo J.L."/>
            <person name="Blanco-Fernandez C."/>
            <person name="Garcia-Vazquez E."/>
            <person name="Machado-Schiaffino G."/>
        </authorList>
    </citation>
    <scope>NUCLEOTIDE SEQUENCE</scope>
    <source>
        <strain evidence="1">C29</strain>
        <tissue evidence="1">Fin</tissue>
    </source>
</reference>
<accession>A0AA47M1M8</accession>
<comment type="caution">
    <text evidence="1">The sequence shown here is derived from an EMBL/GenBank/DDBJ whole genome shotgun (WGS) entry which is preliminary data.</text>
</comment>
<dbReference type="Proteomes" id="UP001174136">
    <property type="component" value="Unassembled WGS sequence"/>
</dbReference>
<evidence type="ECO:0000313" key="2">
    <source>
        <dbReference type="Proteomes" id="UP001174136"/>
    </source>
</evidence>
<gene>
    <name evidence="1" type="primary">CRIM1_1</name>
    <name evidence="1" type="ORF">N1851_033245</name>
</gene>
<protein>
    <submittedName>
        <fullName evidence="1">Cysteine-rich motor neuron 1 protein</fullName>
    </submittedName>
</protein>
<sequence length="242" mass="26849">MFQVDCACLWMSQILLRFYTTPGSCLTNQGICPLISLGNPSCLSITDSRPDCSKARCEVQFSPRCPEDSVLIEGYAPAGQCCPLPSRCVCRPSGCLRKLCQPGHLTILVTKATGRPGECCDLYECKPVYSVDCSAVECPLVQQGNCPPDSYETQVVVSFPPVHREPILRWSPTAMELQGVAVTTTNVLMSGIRNRLRAQAHRPPLPSILLANVQSLGNKLDVVRVRIRFQWDIRVCNIFYLW</sequence>
<dbReference type="EMBL" id="JAOPHQ010006313">
    <property type="protein sequence ID" value="KAK0131966.1"/>
    <property type="molecule type" value="Genomic_DNA"/>
</dbReference>
<proteinExistence type="predicted"/>
<dbReference type="AlphaFoldDB" id="A0AA47M1M8"/>
<organism evidence="1 2">
    <name type="scientific">Merluccius polli</name>
    <name type="common">Benguela hake</name>
    <name type="synonym">Merluccius cadenati</name>
    <dbReference type="NCBI Taxonomy" id="89951"/>
    <lineage>
        <taxon>Eukaryota</taxon>
        <taxon>Metazoa</taxon>
        <taxon>Chordata</taxon>
        <taxon>Craniata</taxon>
        <taxon>Vertebrata</taxon>
        <taxon>Euteleostomi</taxon>
        <taxon>Actinopterygii</taxon>
        <taxon>Neopterygii</taxon>
        <taxon>Teleostei</taxon>
        <taxon>Neoteleostei</taxon>
        <taxon>Acanthomorphata</taxon>
        <taxon>Zeiogadaria</taxon>
        <taxon>Gadariae</taxon>
        <taxon>Gadiformes</taxon>
        <taxon>Gadoidei</taxon>
        <taxon>Merlucciidae</taxon>
        <taxon>Merluccius</taxon>
    </lineage>
</organism>
<evidence type="ECO:0000313" key="1">
    <source>
        <dbReference type="EMBL" id="KAK0131966.1"/>
    </source>
</evidence>
<name>A0AA47M1M8_MERPO</name>